<dbReference type="OrthoDB" id="504170at2759"/>
<evidence type="ECO:0000256" key="1">
    <source>
        <dbReference type="ARBA" id="ARBA00022737"/>
    </source>
</evidence>
<dbReference type="PROSITE" id="PS50853">
    <property type="entry name" value="FN3"/>
    <property type="match status" value="3"/>
</dbReference>
<keyword evidence="1" id="KW-0677">Repeat</keyword>
<dbReference type="Pfam" id="PF00041">
    <property type="entry name" value="fn3"/>
    <property type="match status" value="2"/>
</dbReference>
<feature type="domain" description="Fibronectin type-III" evidence="3">
    <location>
        <begin position="45"/>
        <end position="140"/>
    </location>
</feature>
<feature type="domain" description="Fibronectin type-III" evidence="3">
    <location>
        <begin position="147"/>
        <end position="244"/>
    </location>
</feature>
<dbReference type="InterPro" id="IPR050964">
    <property type="entry name" value="Striated_Muscle_Regulatory"/>
</dbReference>
<proteinExistence type="predicted"/>
<dbReference type="AlphaFoldDB" id="A0A9Q1IXY8"/>
<dbReference type="PANTHER" id="PTHR13817">
    <property type="entry name" value="TITIN"/>
    <property type="match status" value="1"/>
</dbReference>
<keyword evidence="2" id="KW-0393">Immunoglobulin domain</keyword>
<organism evidence="4 5">
    <name type="scientific">Synaphobranchus kaupii</name>
    <name type="common">Kaup's arrowtooth eel</name>
    <dbReference type="NCBI Taxonomy" id="118154"/>
    <lineage>
        <taxon>Eukaryota</taxon>
        <taxon>Metazoa</taxon>
        <taxon>Chordata</taxon>
        <taxon>Craniata</taxon>
        <taxon>Vertebrata</taxon>
        <taxon>Euteleostomi</taxon>
        <taxon>Actinopterygii</taxon>
        <taxon>Neopterygii</taxon>
        <taxon>Teleostei</taxon>
        <taxon>Anguilliformes</taxon>
        <taxon>Synaphobranchidae</taxon>
        <taxon>Synaphobranchus</taxon>
    </lineage>
</organism>
<dbReference type="SUPFAM" id="SSF48726">
    <property type="entry name" value="Immunoglobulin"/>
    <property type="match status" value="1"/>
</dbReference>
<protein>
    <recommendedName>
        <fullName evidence="3">Fibronectin type-III domain-containing protein</fullName>
    </recommendedName>
</protein>
<sequence>FVVHGLTTGETYVFRVQAINELGLSDESQESSPLSVQAALKMPSSPYDIALLHCDGSSMIVNWKHPKHSGGAKVTEYYVDKREVSHHSWRETHIPAVKERIFKVENLKSGAVYEFQVYAASLAGVGNPSEPSAPFVCQAWTFPEPGPTYDLTFCEIRNDSVVLEWLAPLYTGSSAISGYTVEMSKKGSDTWTTVNETAVRHRYVKVTQLEEGESYAFRVRAQNADGVGNHSMASDSVCAKALEGIQEVQCGVDAETGDIYLSFESCEMSEDSSFIWKKSYEEITDFSKGIVIKTEGNCSKLIFKNPDKDDVGTFSVAVSHTNNVSSSYRIGSEELEKMLAQSYDIRHPIIPLKTELSYKILERGRMRFWLQAESISSAVTYKFFKNDEELVSSEQHKMSHDVATGIIEMVQDHFTEQSEGTYTVQIQDGKGKNQSTLVLIGDAFKAALAEADFQRREYIRVKEGITESEE</sequence>
<feature type="domain" description="Fibronectin type-III" evidence="3">
    <location>
        <begin position="1"/>
        <end position="39"/>
    </location>
</feature>
<keyword evidence="5" id="KW-1185">Reference proteome</keyword>
<dbReference type="PRINTS" id="PR00014">
    <property type="entry name" value="FNTYPEIII"/>
</dbReference>
<evidence type="ECO:0000313" key="5">
    <source>
        <dbReference type="Proteomes" id="UP001152622"/>
    </source>
</evidence>
<name>A0A9Q1IXY8_SYNKA</name>
<dbReference type="Proteomes" id="UP001152622">
    <property type="component" value="Chromosome 5"/>
</dbReference>
<comment type="caution">
    <text evidence="4">The sequence shown here is derived from an EMBL/GenBank/DDBJ whole genome shotgun (WGS) entry which is preliminary data.</text>
</comment>
<dbReference type="CDD" id="cd00063">
    <property type="entry name" value="FN3"/>
    <property type="match status" value="3"/>
</dbReference>
<dbReference type="SUPFAM" id="SSF49265">
    <property type="entry name" value="Fibronectin type III"/>
    <property type="match status" value="2"/>
</dbReference>
<dbReference type="InterPro" id="IPR003961">
    <property type="entry name" value="FN3_dom"/>
</dbReference>
<dbReference type="FunFam" id="2.60.40.10:FF:000197">
    <property type="entry name" value="Myomesin 1"/>
    <property type="match status" value="1"/>
</dbReference>
<dbReference type="EMBL" id="JAINUF010000005">
    <property type="protein sequence ID" value="KAJ8359909.1"/>
    <property type="molecule type" value="Genomic_DNA"/>
</dbReference>
<dbReference type="GO" id="GO:0031430">
    <property type="term" value="C:M band"/>
    <property type="evidence" value="ECO:0007669"/>
    <property type="project" value="TreeGrafter"/>
</dbReference>
<reference evidence="4" key="1">
    <citation type="journal article" date="2023" name="Science">
        <title>Genome structures resolve the early diversification of teleost fishes.</title>
        <authorList>
            <person name="Parey E."/>
            <person name="Louis A."/>
            <person name="Montfort J."/>
            <person name="Bouchez O."/>
            <person name="Roques C."/>
            <person name="Iampietro C."/>
            <person name="Lluch J."/>
            <person name="Castinel A."/>
            <person name="Donnadieu C."/>
            <person name="Desvignes T."/>
            <person name="Floi Bucao C."/>
            <person name="Jouanno E."/>
            <person name="Wen M."/>
            <person name="Mejri S."/>
            <person name="Dirks R."/>
            <person name="Jansen H."/>
            <person name="Henkel C."/>
            <person name="Chen W.J."/>
            <person name="Zahm M."/>
            <person name="Cabau C."/>
            <person name="Klopp C."/>
            <person name="Thompson A.W."/>
            <person name="Robinson-Rechavi M."/>
            <person name="Braasch I."/>
            <person name="Lecointre G."/>
            <person name="Bobe J."/>
            <person name="Postlethwait J.H."/>
            <person name="Berthelot C."/>
            <person name="Roest Crollius H."/>
            <person name="Guiguen Y."/>
        </authorList>
    </citation>
    <scope>NUCLEOTIDE SEQUENCE</scope>
    <source>
        <strain evidence="4">WJC10195</strain>
    </source>
</reference>
<evidence type="ECO:0000313" key="4">
    <source>
        <dbReference type="EMBL" id="KAJ8359909.1"/>
    </source>
</evidence>
<dbReference type="SMART" id="SM00060">
    <property type="entry name" value="FN3"/>
    <property type="match status" value="2"/>
</dbReference>
<dbReference type="InterPro" id="IPR013783">
    <property type="entry name" value="Ig-like_fold"/>
</dbReference>
<evidence type="ECO:0000259" key="3">
    <source>
        <dbReference type="PROSITE" id="PS50853"/>
    </source>
</evidence>
<dbReference type="FunFam" id="2.60.40.10:FF:000179">
    <property type="entry name" value="Myomesin 2"/>
    <property type="match status" value="1"/>
</dbReference>
<accession>A0A9Q1IXY8</accession>
<dbReference type="FunFam" id="2.60.40.10:FF:000029">
    <property type="entry name" value="Myomesin 1"/>
    <property type="match status" value="2"/>
</dbReference>
<feature type="non-terminal residue" evidence="4">
    <location>
        <position position="470"/>
    </location>
</feature>
<dbReference type="PANTHER" id="PTHR13817:SF182">
    <property type="entry name" value="MYOMESIN-2"/>
    <property type="match status" value="1"/>
</dbReference>
<dbReference type="InterPro" id="IPR036179">
    <property type="entry name" value="Ig-like_dom_sf"/>
</dbReference>
<gene>
    <name evidence="4" type="ORF">SKAU_G00164340</name>
</gene>
<evidence type="ECO:0000256" key="2">
    <source>
        <dbReference type="ARBA" id="ARBA00023319"/>
    </source>
</evidence>
<dbReference type="Gene3D" id="2.60.40.10">
    <property type="entry name" value="Immunoglobulins"/>
    <property type="match status" value="5"/>
</dbReference>
<dbReference type="GO" id="GO:0045214">
    <property type="term" value="P:sarcomere organization"/>
    <property type="evidence" value="ECO:0007669"/>
    <property type="project" value="TreeGrafter"/>
</dbReference>
<dbReference type="InterPro" id="IPR036116">
    <property type="entry name" value="FN3_sf"/>
</dbReference>